<sequence length="703" mass="79965">MSFTTITLAQKSKKIQIEYAGFANSDSLLGKGVTVFTRDNSQQVHFIHEGINMWCDKAVYYEKDDFIEAYSNVIMQQGDTINMNAKYVEYSGKTQLAFASGNVLLREPKSTLSTDTLYFDRTKQQAFYKSRGQVVRDSSGTITSQIGRYYMQNKKYQFVNDVVLVNPEYTLKTNRLDFYTETGHAFLFGPSTIVGEESEIYCERGFYDTKNDTGYFVKKSKINYENRVFEGDSMYFDRKISFASATNNIKVTDTVNNSIVKGHYAEVWRAKDSVFITKRALAITVQERDSIYMHSDTIMVTGKPEHRITRAYYNAKVYKSDLSGKADSIHADHKTGLTRLINLARFSSTDAFSTKRNPILWNLGNQMTGDTIHLISNPKTEQLDSLLVFNNAFLISKDTLGTGFNQVKGQQLIGLFKDNKLSTVDIIKNAEVVYFSRDGQNELVGINKSKSGSIHMEITENKIDEIRLINQVEGNLYPESKFPENARKLRGFDWRDEERPQSVEDLFKDDPPLELPVIKGLDEYVPQEEFFDEDLLQRVEAAKNKDAKKDEVNKASRNIPENNNTLPFNSDISNSGWQKIDISIKPNKEIDPKGKKTAKTVTGTGTGDGYLNFVVFKKSKSLEWSLWLKGSGTIRIAIQENGGDYTIYSTKEINLTGEWEKHTIVSNPEGDSNFPRCLIYDIQSSDTFSIWGSELIELTKKDN</sequence>
<comment type="caution">
    <text evidence="3">The sequence shown here is derived from an EMBL/GenBank/DDBJ whole genome shotgun (WGS) entry which is preliminary data.</text>
</comment>
<dbReference type="InterPro" id="IPR052037">
    <property type="entry name" value="LPS_export_LptA"/>
</dbReference>
<dbReference type="RefSeq" id="WP_229660205.1">
    <property type="nucleotide sequence ID" value="NZ_BMIC01000003.1"/>
</dbReference>
<protein>
    <recommendedName>
        <fullName evidence="2">Organic solvent tolerance-like N-terminal domain-containing protein</fullName>
    </recommendedName>
</protein>
<proteinExistence type="predicted"/>
<dbReference type="GO" id="GO:0017089">
    <property type="term" value="F:glycolipid transfer activity"/>
    <property type="evidence" value="ECO:0007669"/>
    <property type="project" value="TreeGrafter"/>
</dbReference>
<dbReference type="GO" id="GO:0009279">
    <property type="term" value="C:cell outer membrane"/>
    <property type="evidence" value="ECO:0007669"/>
    <property type="project" value="TreeGrafter"/>
</dbReference>
<keyword evidence="4" id="KW-1185">Reference proteome</keyword>
<dbReference type="Pfam" id="PF13100">
    <property type="entry name" value="OstA_2"/>
    <property type="match status" value="1"/>
</dbReference>
<name>A0A8J2TPT3_9FLAO</name>
<accession>A0A8J2TPT3</accession>
<keyword evidence="1" id="KW-0732">Signal</keyword>
<evidence type="ECO:0000313" key="3">
    <source>
        <dbReference type="EMBL" id="GFZ87513.1"/>
    </source>
</evidence>
<dbReference type="PANTHER" id="PTHR36504:SF1">
    <property type="entry name" value="LIPOPOLYSACCHARIDE EXPORT SYSTEM PROTEIN LPTA"/>
    <property type="match status" value="1"/>
</dbReference>
<dbReference type="EMBL" id="BMIC01000003">
    <property type="protein sequence ID" value="GFZ87513.1"/>
    <property type="molecule type" value="Genomic_DNA"/>
</dbReference>
<dbReference type="Proteomes" id="UP000598120">
    <property type="component" value="Unassembled WGS sequence"/>
</dbReference>
<evidence type="ECO:0000259" key="2">
    <source>
        <dbReference type="Pfam" id="PF13100"/>
    </source>
</evidence>
<evidence type="ECO:0000313" key="4">
    <source>
        <dbReference type="Proteomes" id="UP000598120"/>
    </source>
</evidence>
<dbReference type="Gene3D" id="2.60.450.10">
    <property type="entry name" value="Lipopolysaccharide (LPS) transport protein A like domain"/>
    <property type="match status" value="1"/>
</dbReference>
<feature type="domain" description="Organic solvent tolerance-like N-terminal" evidence="2">
    <location>
        <begin position="42"/>
        <end position="173"/>
    </location>
</feature>
<organism evidence="3 4">
    <name type="scientific">Aquaticitalea lipolytica</name>
    <dbReference type="NCBI Taxonomy" id="1247562"/>
    <lineage>
        <taxon>Bacteria</taxon>
        <taxon>Pseudomonadati</taxon>
        <taxon>Bacteroidota</taxon>
        <taxon>Flavobacteriia</taxon>
        <taxon>Flavobacteriales</taxon>
        <taxon>Flavobacteriaceae</taxon>
        <taxon>Aquaticitalea</taxon>
    </lineage>
</organism>
<dbReference type="GO" id="GO:0015920">
    <property type="term" value="P:lipopolysaccharide transport"/>
    <property type="evidence" value="ECO:0007669"/>
    <property type="project" value="TreeGrafter"/>
</dbReference>
<dbReference type="GO" id="GO:0030288">
    <property type="term" value="C:outer membrane-bounded periplasmic space"/>
    <property type="evidence" value="ECO:0007669"/>
    <property type="project" value="TreeGrafter"/>
</dbReference>
<gene>
    <name evidence="3" type="ORF">GCM10011531_18690</name>
</gene>
<dbReference type="PANTHER" id="PTHR36504">
    <property type="entry name" value="LIPOPOLYSACCHARIDE EXPORT SYSTEM PROTEIN LPTA"/>
    <property type="match status" value="1"/>
</dbReference>
<evidence type="ECO:0000256" key="1">
    <source>
        <dbReference type="ARBA" id="ARBA00022729"/>
    </source>
</evidence>
<reference evidence="3 4" key="1">
    <citation type="journal article" date="2014" name="Int. J. Syst. Evol. Microbiol.">
        <title>Complete genome sequence of Corynebacterium casei LMG S-19264T (=DSM 44701T), isolated from a smear-ripened cheese.</title>
        <authorList>
            <consortium name="US DOE Joint Genome Institute (JGI-PGF)"/>
            <person name="Walter F."/>
            <person name="Albersmeier A."/>
            <person name="Kalinowski J."/>
            <person name="Ruckert C."/>
        </authorList>
    </citation>
    <scope>NUCLEOTIDE SEQUENCE [LARGE SCALE GENOMIC DNA]</scope>
    <source>
        <strain evidence="3 4">CGMCC 1.15295</strain>
    </source>
</reference>
<dbReference type="InterPro" id="IPR005653">
    <property type="entry name" value="OstA-like_N"/>
</dbReference>
<dbReference type="AlphaFoldDB" id="A0A8J2TPT3"/>
<dbReference type="Gene3D" id="2.60.120.260">
    <property type="entry name" value="Galactose-binding domain-like"/>
    <property type="match status" value="1"/>
</dbReference>